<dbReference type="EMBL" id="AP022597">
    <property type="protein sequence ID" value="BBY67910.1"/>
    <property type="molecule type" value="Genomic_DNA"/>
</dbReference>
<accession>A0ABN6AFR3</accession>
<dbReference type="Proteomes" id="UP000466578">
    <property type="component" value="Chromosome"/>
</dbReference>
<reference evidence="1 2" key="1">
    <citation type="journal article" date="2019" name="Emerg. Microbes Infect.">
        <title>Comprehensive subspecies identification of 175 nontuberculous mycobacteria species based on 7547 genomic profiles.</title>
        <authorList>
            <person name="Matsumoto Y."/>
            <person name="Kinjo T."/>
            <person name="Motooka D."/>
            <person name="Nabeya D."/>
            <person name="Jung N."/>
            <person name="Uechi K."/>
            <person name="Horii T."/>
            <person name="Iida T."/>
            <person name="Fujita J."/>
            <person name="Nakamura S."/>
        </authorList>
    </citation>
    <scope>NUCLEOTIDE SEQUENCE [LARGE SCALE GENOMIC DNA]</scope>
    <source>
        <strain evidence="1 2">JCM 30622</strain>
    </source>
</reference>
<protein>
    <submittedName>
        <fullName evidence="1">Uncharacterized protein</fullName>
    </submittedName>
</protein>
<name>A0ABN6AFR3_9MYCO</name>
<gene>
    <name evidence="1" type="ORF">MPRI_00970</name>
</gene>
<keyword evidence="2" id="KW-1185">Reference proteome</keyword>
<proteinExistence type="predicted"/>
<sequence length="78" mass="8557">MKSLVSGLFRVNPKKTAYHSVMGITDARDYVIGDDVEVDDVDLGQEAVYVNGVRLTNERVEQMAAESVALARSREAKA</sequence>
<organism evidence="1 2">
    <name type="scientific">Mycobacterium paraintracellulare</name>
    <dbReference type="NCBI Taxonomy" id="1138383"/>
    <lineage>
        <taxon>Bacteria</taxon>
        <taxon>Bacillati</taxon>
        <taxon>Actinomycetota</taxon>
        <taxon>Actinomycetes</taxon>
        <taxon>Mycobacteriales</taxon>
        <taxon>Mycobacteriaceae</taxon>
        <taxon>Mycobacterium</taxon>
        <taxon>Mycobacterium avium complex (MAC)</taxon>
    </lineage>
</organism>
<evidence type="ECO:0000313" key="1">
    <source>
        <dbReference type="EMBL" id="BBY67910.1"/>
    </source>
</evidence>
<evidence type="ECO:0000313" key="2">
    <source>
        <dbReference type="Proteomes" id="UP000466578"/>
    </source>
</evidence>